<name>A0AAU8FYJ7_9MICO</name>
<proteinExistence type="predicted"/>
<reference evidence="1" key="1">
    <citation type="submission" date="2024-06" db="EMBL/GenBank/DDBJ databases">
        <title>Complete genome sequence of the cellulolytic actinobacterium, Cellulosimicrobium ES-005.</title>
        <authorList>
            <person name="Matthews C.T."/>
            <person name="Underwood K.D."/>
            <person name="Ghanchi K.M."/>
            <person name="Fields S.D."/>
            <person name="Gardner S.G."/>
        </authorList>
    </citation>
    <scope>NUCLEOTIDE SEQUENCE</scope>
    <source>
        <strain evidence="1">ES-005</strain>
    </source>
</reference>
<protein>
    <submittedName>
        <fullName evidence="1">Uncharacterized protein</fullName>
    </submittedName>
</protein>
<sequence length="81" mass="8492">MSTAIVDVVREEIVRSLVGRQITCAVTGEVLDFRTCVVLVDPQTGDPVNVVSQAGWKAQSPESIGKLAALGAVPDVSTIRA</sequence>
<accession>A0AAU8FYJ7</accession>
<dbReference type="EMBL" id="CP159290">
    <property type="protein sequence ID" value="XCH28875.1"/>
    <property type="molecule type" value="Genomic_DNA"/>
</dbReference>
<evidence type="ECO:0000313" key="1">
    <source>
        <dbReference type="EMBL" id="XCH28875.1"/>
    </source>
</evidence>
<organism evidence="1">
    <name type="scientific">Cellulosimicrobium sp. ES-005</name>
    <dbReference type="NCBI Taxonomy" id="3163031"/>
    <lineage>
        <taxon>Bacteria</taxon>
        <taxon>Bacillati</taxon>
        <taxon>Actinomycetota</taxon>
        <taxon>Actinomycetes</taxon>
        <taxon>Micrococcales</taxon>
        <taxon>Promicromonosporaceae</taxon>
        <taxon>Cellulosimicrobium</taxon>
    </lineage>
</organism>
<gene>
    <name evidence="1" type="ORF">ABRQ22_14880</name>
</gene>
<dbReference type="RefSeq" id="WP_353707281.1">
    <property type="nucleotide sequence ID" value="NZ_CP159290.1"/>
</dbReference>
<dbReference type="AlphaFoldDB" id="A0AAU8FYJ7"/>